<evidence type="ECO:0000256" key="1">
    <source>
        <dbReference type="SAM" id="MobiDB-lite"/>
    </source>
</evidence>
<feature type="compositionally biased region" description="Acidic residues" evidence="1">
    <location>
        <begin position="307"/>
        <end position="321"/>
    </location>
</feature>
<feature type="compositionally biased region" description="Basic and acidic residues" evidence="1">
    <location>
        <begin position="395"/>
        <end position="431"/>
    </location>
</feature>
<comment type="caution">
    <text evidence="2">The sequence shown here is derived from an EMBL/GenBank/DDBJ whole genome shotgun (WGS) entry which is preliminary data.</text>
</comment>
<dbReference type="InterPro" id="IPR036770">
    <property type="entry name" value="Ankyrin_rpt-contain_sf"/>
</dbReference>
<feature type="compositionally biased region" description="Basic and acidic residues" evidence="1">
    <location>
        <begin position="341"/>
        <end position="360"/>
    </location>
</feature>
<protein>
    <submittedName>
        <fullName evidence="2">Uncharacterized protein</fullName>
    </submittedName>
</protein>
<dbReference type="Proteomes" id="UP001345691">
    <property type="component" value="Unassembled WGS sequence"/>
</dbReference>
<proteinExistence type="predicted"/>
<name>A0ABR0J8K3_9EURO</name>
<evidence type="ECO:0000313" key="2">
    <source>
        <dbReference type="EMBL" id="KAK5059065.1"/>
    </source>
</evidence>
<gene>
    <name evidence="2" type="ORF">LTR69_006354</name>
</gene>
<evidence type="ECO:0000313" key="3">
    <source>
        <dbReference type="Proteomes" id="UP001345691"/>
    </source>
</evidence>
<keyword evidence="3" id="KW-1185">Reference proteome</keyword>
<feature type="region of interest" description="Disordered" evidence="1">
    <location>
        <begin position="306"/>
        <end position="364"/>
    </location>
</feature>
<dbReference type="EMBL" id="JAVRRF010000013">
    <property type="protein sequence ID" value="KAK5059065.1"/>
    <property type="molecule type" value="Genomic_DNA"/>
</dbReference>
<reference evidence="2 3" key="1">
    <citation type="submission" date="2023-08" db="EMBL/GenBank/DDBJ databases">
        <title>Black Yeasts Isolated from many extreme environments.</title>
        <authorList>
            <person name="Coleine C."/>
            <person name="Stajich J.E."/>
            <person name="Selbmann L."/>
        </authorList>
    </citation>
    <scope>NUCLEOTIDE SEQUENCE [LARGE SCALE GENOMIC DNA]</scope>
    <source>
        <strain evidence="2 3">CCFEE 6328</strain>
    </source>
</reference>
<organism evidence="2 3">
    <name type="scientific">Exophiala sideris</name>
    <dbReference type="NCBI Taxonomy" id="1016849"/>
    <lineage>
        <taxon>Eukaryota</taxon>
        <taxon>Fungi</taxon>
        <taxon>Dikarya</taxon>
        <taxon>Ascomycota</taxon>
        <taxon>Pezizomycotina</taxon>
        <taxon>Eurotiomycetes</taxon>
        <taxon>Chaetothyriomycetidae</taxon>
        <taxon>Chaetothyriales</taxon>
        <taxon>Herpotrichiellaceae</taxon>
        <taxon>Exophiala</taxon>
    </lineage>
</organism>
<dbReference type="Gene3D" id="1.25.40.20">
    <property type="entry name" value="Ankyrin repeat-containing domain"/>
    <property type="match status" value="1"/>
</dbReference>
<accession>A0ABR0J8K3</accession>
<sequence length="431" mass="48677">MSSSIEECYRLMLGAGADPVQIEVEEVDNTNSFTPLLFLTPAHMVALMLDLGAPYVTPNHQISFYLHSAPIMHLAKFFRSVPCWMLREVPSKIILLIKRRVDLAALDDHGNTCLHELLGLKNGLTVIPRRKRPEALRRYGSCSRRVIQYMRRLEQRDILMLLITAGACVTAVNNSNESVCDVARKYGDEVIWNDVLEECGLDVEKVYSERATDTCRATSVDYGHKLADGLVPKLTFEEYLERREENSLLVKVERMHASAHPEDEELDSDYDSDEEYSKWCEENEVEDCDRIELIKVADDACWNMDPSETESCEDDGDETTGDDGVNNALSIHPEGGMTLEESERVKSDGEDVDEEYHGDQESESGCWDFEIVAFSDNCAEDNDDTLDDATWPARLNDDWGDTHPAKTIDHSLAHDFKGSARQPDKGKKKAD</sequence>
<dbReference type="SUPFAM" id="SSF48403">
    <property type="entry name" value="Ankyrin repeat"/>
    <property type="match status" value="1"/>
</dbReference>
<feature type="region of interest" description="Disordered" evidence="1">
    <location>
        <begin position="380"/>
        <end position="431"/>
    </location>
</feature>